<evidence type="ECO:0000313" key="4">
    <source>
        <dbReference type="EMBL" id="ABO98993.1"/>
    </source>
</evidence>
<keyword evidence="5" id="KW-1185">Reference proteome</keyword>
<keyword evidence="3" id="KW-0472">Membrane</keyword>
<evidence type="ECO:0000256" key="2">
    <source>
        <dbReference type="SAM" id="MobiDB-lite"/>
    </source>
</evidence>
<dbReference type="GeneID" id="5004898"/>
<feature type="coiled-coil region" evidence="1">
    <location>
        <begin position="217"/>
        <end position="248"/>
    </location>
</feature>
<proteinExistence type="predicted"/>
<feature type="region of interest" description="Disordered" evidence="2">
    <location>
        <begin position="116"/>
        <end position="140"/>
    </location>
</feature>
<dbReference type="EMBL" id="CP000592">
    <property type="protein sequence ID" value="ABO98993.1"/>
    <property type="molecule type" value="Genomic_DNA"/>
</dbReference>
<reference evidence="4 5" key="1">
    <citation type="journal article" date="2007" name="Proc. Natl. Acad. Sci. U.S.A.">
        <title>The tiny eukaryote Ostreococcus provides genomic insights into the paradox of plankton speciation.</title>
        <authorList>
            <person name="Palenik B."/>
            <person name="Grimwood J."/>
            <person name="Aerts A."/>
            <person name="Rouze P."/>
            <person name="Salamov A."/>
            <person name="Putnam N."/>
            <person name="Dupont C."/>
            <person name="Jorgensen R."/>
            <person name="Derelle E."/>
            <person name="Rombauts S."/>
            <person name="Zhou K."/>
            <person name="Otillar R."/>
            <person name="Merchant S.S."/>
            <person name="Podell S."/>
            <person name="Gaasterland T."/>
            <person name="Napoli C."/>
            <person name="Gendler K."/>
            <person name="Manuell A."/>
            <person name="Tai V."/>
            <person name="Vallon O."/>
            <person name="Piganeau G."/>
            <person name="Jancek S."/>
            <person name="Heijde M."/>
            <person name="Jabbari K."/>
            <person name="Bowler C."/>
            <person name="Lohr M."/>
            <person name="Robbens S."/>
            <person name="Werner G."/>
            <person name="Dubchak I."/>
            <person name="Pazour G.J."/>
            <person name="Ren Q."/>
            <person name="Paulsen I."/>
            <person name="Delwiche C."/>
            <person name="Schmutz J."/>
            <person name="Rokhsar D."/>
            <person name="Van de Peer Y."/>
            <person name="Moreau H."/>
            <person name="Grigoriev I.V."/>
        </authorList>
    </citation>
    <scope>NUCLEOTIDE SEQUENCE [LARGE SCALE GENOMIC DNA]</scope>
    <source>
        <strain evidence="4 5">CCE9901</strain>
    </source>
</reference>
<dbReference type="KEGG" id="olu:OSTLU_26940"/>
<keyword evidence="1" id="KW-0175">Coiled coil</keyword>
<evidence type="ECO:0000256" key="3">
    <source>
        <dbReference type="SAM" id="Phobius"/>
    </source>
</evidence>
<dbReference type="OrthoDB" id="10552132at2759"/>
<organism evidence="4 5">
    <name type="scientific">Ostreococcus lucimarinus (strain CCE9901)</name>
    <dbReference type="NCBI Taxonomy" id="436017"/>
    <lineage>
        <taxon>Eukaryota</taxon>
        <taxon>Viridiplantae</taxon>
        <taxon>Chlorophyta</taxon>
        <taxon>Mamiellophyceae</taxon>
        <taxon>Mamiellales</taxon>
        <taxon>Bathycoccaceae</taxon>
        <taxon>Ostreococcus</taxon>
    </lineage>
</organism>
<dbReference type="Proteomes" id="UP000001568">
    <property type="component" value="Chromosome 12"/>
</dbReference>
<dbReference type="AlphaFoldDB" id="A4S601"/>
<sequence length="714" mass="75775">MTTDARGERAALLGRDVSSTPRANADAAVLDVERGDDGAGRRDGRARGGRRVAVVVAAALAATAVTIGAVRGTAGAGGAAALGSKPTASAKALRNARIAAAAKAAEEAEAERQRLLNEAHPGREQRMEHRAARRAAVEKAAKRNEVVDVERSAVAEEEGGDADNATLVVDGTFVDADNATLVVGDAIADNSTIAAGEETSEVAALGAQHHARPAHHVNSAKARNERIAAAAKRAQEALAAKEAELNKEHPKREQRVAHRKQQRAKAAISAVTDVGGTAATGSTESALPTNTPKIYIISDTQPGEELENAKSAQAYVANLFETYAGMDSSEAAKVASIEEETFPARWPDTLETAKVAMMGMTEGDDVRFPVKDVQATLADKDQHCVGEACKLGLQKHLGSMLSHMAVWKKALDSGADSFVVWESTALAKHAVSPLDYAELESELPENTDMVFLEPDYLSPGQFVKKIKSSATGTWGEHTHGAEECVNQSSSVYLYKHNHMCGGVGTSALMFTKRGAQRLRDYVATNGAGMISTWLNSKCIAKHADGLNFNCYIAQTKKLDKSMLGGVVPTWYDDERVVSESVPQPDIDEMDFNPKKFNQLGCARGGRAFAETAAWLPISADHTVDSERVVSNCMMASIATSMGYTIDPCAVDLPLRQSDLNAQSDALQRRARAAKADGASVASLSLALSDDAKAYLFESDNDVPYGNLEDVASSF</sequence>
<evidence type="ECO:0000313" key="5">
    <source>
        <dbReference type="Proteomes" id="UP000001568"/>
    </source>
</evidence>
<evidence type="ECO:0000256" key="1">
    <source>
        <dbReference type="SAM" id="Coils"/>
    </source>
</evidence>
<dbReference type="Gramene" id="ABO98993">
    <property type="protein sequence ID" value="ABO98993"/>
    <property type="gene ID" value="OSTLU_26940"/>
</dbReference>
<accession>A4S601</accession>
<keyword evidence="3" id="KW-1133">Transmembrane helix</keyword>
<keyword evidence="3" id="KW-0812">Transmembrane</keyword>
<feature type="transmembrane region" description="Helical" evidence="3">
    <location>
        <begin position="52"/>
        <end position="70"/>
    </location>
</feature>
<gene>
    <name evidence="4" type="ORF">OSTLU_26940</name>
</gene>
<dbReference type="HOGENOM" id="CLU_387040_0_0_1"/>
<name>A4S601_OSTLU</name>
<protein>
    <submittedName>
        <fullName evidence="4">Uncharacterized protein</fullName>
    </submittedName>
</protein>
<dbReference type="RefSeq" id="XP_001420700.1">
    <property type="nucleotide sequence ID" value="XM_001420663.1"/>
</dbReference>